<dbReference type="EMBL" id="OX597826">
    <property type="protein sequence ID" value="CAI9731624.1"/>
    <property type="molecule type" value="Genomic_DNA"/>
</dbReference>
<gene>
    <name evidence="1" type="ORF">OCTVUL_1B030009</name>
</gene>
<evidence type="ECO:0000313" key="2">
    <source>
        <dbReference type="Proteomes" id="UP001162480"/>
    </source>
</evidence>
<keyword evidence="2" id="KW-1185">Reference proteome</keyword>
<accession>A0AA36BCQ7</accession>
<proteinExistence type="predicted"/>
<organism evidence="1 2">
    <name type="scientific">Octopus vulgaris</name>
    <name type="common">Common octopus</name>
    <dbReference type="NCBI Taxonomy" id="6645"/>
    <lineage>
        <taxon>Eukaryota</taxon>
        <taxon>Metazoa</taxon>
        <taxon>Spiralia</taxon>
        <taxon>Lophotrochozoa</taxon>
        <taxon>Mollusca</taxon>
        <taxon>Cephalopoda</taxon>
        <taxon>Coleoidea</taxon>
        <taxon>Octopodiformes</taxon>
        <taxon>Octopoda</taxon>
        <taxon>Incirrata</taxon>
        <taxon>Octopodidae</taxon>
        <taxon>Octopus</taxon>
    </lineage>
</organism>
<evidence type="ECO:0000313" key="1">
    <source>
        <dbReference type="EMBL" id="CAI9731624.1"/>
    </source>
</evidence>
<dbReference type="Proteomes" id="UP001162480">
    <property type="component" value="Chromosome 13"/>
</dbReference>
<protein>
    <submittedName>
        <fullName evidence="1">Uncharacterized protein</fullName>
    </submittedName>
</protein>
<reference evidence="1" key="1">
    <citation type="submission" date="2023-08" db="EMBL/GenBank/DDBJ databases">
        <authorList>
            <person name="Alioto T."/>
            <person name="Alioto T."/>
            <person name="Gomez Garrido J."/>
        </authorList>
    </citation>
    <scope>NUCLEOTIDE SEQUENCE</scope>
</reference>
<dbReference type="AlphaFoldDB" id="A0AA36BCQ7"/>
<sequence>MLSSTNEHIKSNVHRLAENYDRIGLKLIPERCKTLRINARQRARMRTGDNVVEEEELAYLMATIKKDGEYKEHNVQSQESILQSNKI</sequence>
<name>A0AA36BCQ7_OCTVU</name>